<dbReference type="InterPro" id="IPR029069">
    <property type="entry name" value="HotDog_dom_sf"/>
</dbReference>
<evidence type="ECO:0000313" key="1">
    <source>
        <dbReference type="EMBL" id="MFC4857290.1"/>
    </source>
</evidence>
<comment type="caution">
    <text evidence="1">The sequence shown here is derived from an EMBL/GenBank/DDBJ whole genome shotgun (WGS) entry which is preliminary data.</text>
</comment>
<gene>
    <name evidence="1" type="ORF">ACFPCV_27655</name>
</gene>
<dbReference type="RefSeq" id="WP_378059277.1">
    <property type="nucleotide sequence ID" value="NZ_JBHSIS010000017.1"/>
</dbReference>
<dbReference type="Proteomes" id="UP001595859">
    <property type="component" value="Unassembled WGS sequence"/>
</dbReference>
<protein>
    <recommendedName>
        <fullName evidence="3">Acyl dehydratase</fullName>
    </recommendedName>
</protein>
<dbReference type="SUPFAM" id="SSF54637">
    <property type="entry name" value="Thioesterase/thiol ester dehydrase-isomerase"/>
    <property type="match status" value="1"/>
</dbReference>
<name>A0ABV9SAD4_9PSEU</name>
<organism evidence="1 2">
    <name type="scientific">Actinophytocola glycyrrhizae</name>
    <dbReference type="NCBI Taxonomy" id="2044873"/>
    <lineage>
        <taxon>Bacteria</taxon>
        <taxon>Bacillati</taxon>
        <taxon>Actinomycetota</taxon>
        <taxon>Actinomycetes</taxon>
        <taxon>Pseudonocardiales</taxon>
        <taxon>Pseudonocardiaceae</taxon>
    </lineage>
</organism>
<evidence type="ECO:0000313" key="2">
    <source>
        <dbReference type="Proteomes" id="UP001595859"/>
    </source>
</evidence>
<dbReference type="Gene3D" id="3.10.129.10">
    <property type="entry name" value="Hotdog Thioesterase"/>
    <property type="match status" value="1"/>
</dbReference>
<sequence length="135" mass="13618">MGTTLTATRTITGEDIAACGRLTGDLGSHHVSGLAGRQMAQGLLTVGVAPLFGRPGVHMSEVSLTFLAPVFADDTVTAVVEVTGAADIGDDQVALSCSVSVKNAEGAEVLRGTGVAQMSAQEANSEFGALSVESR</sequence>
<dbReference type="EMBL" id="JBHSIS010000017">
    <property type="protein sequence ID" value="MFC4857290.1"/>
    <property type="molecule type" value="Genomic_DNA"/>
</dbReference>
<keyword evidence="2" id="KW-1185">Reference proteome</keyword>
<accession>A0ABV9SAD4</accession>
<reference evidence="2" key="1">
    <citation type="journal article" date="2019" name="Int. J. Syst. Evol. Microbiol.">
        <title>The Global Catalogue of Microorganisms (GCM) 10K type strain sequencing project: providing services to taxonomists for standard genome sequencing and annotation.</title>
        <authorList>
            <consortium name="The Broad Institute Genomics Platform"/>
            <consortium name="The Broad Institute Genome Sequencing Center for Infectious Disease"/>
            <person name="Wu L."/>
            <person name="Ma J."/>
        </authorList>
    </citation>
    <scope>NUCLEOTIDE SEQUENCE [LARGE SCALE GENOMIC DNA]</scope>
    <source>
        <strain evidence="2">ZS-22-S1</strain>
    </source>
</reference>
<evidence type="ECO:0008006" key="3">
    <source>
        <dbReference type="Google" id="ProtNLM"/>
    </source>
</evidence>
<proteinExistence type="predicted"/>